<sequence length="124" mass="13562">MPLAFRPMFLMALLVTAMAAALLRPAEAGPLVDPFGRGAYKLSDQDMELLKGAVREVLEKRQVGATAEWSDPASGKAGRATLLDVFTRDGMPCGQVEHVFTKGEGRTYQLPFCQMADGRWKIAF</sequence>
<dbReference type="RefSeq" id="WP_151119538.1">
    <property type="nucleotide sequence ID" value="NZ_CP042582.1"/>
</dbReference>
<keyword evidence="1" id="KW-0732">Signal</keyword>
<dbReference type="AlphaFoldDB" id="A0A5J6N2Q8"/>
<evidence type="ECO:0000313" key="2">
    <source>
        <dbReference type="EMBL" id="QEX24242.1"/>
    </source>
</evidence>
<dbReference type="Proteomes" id="UP000325797">
    <property type="component" value="Chromosome"/>
</dbReference>
<dbReference type="EMBL" id="CP042582">
    <property type="protein sequence ID" value="QEX24242.1"/>
    <property type="molecule type" value="Genomic_DNA"/>
</dbReference>
<evidence type="ECO:0008006" key="4">
    <source>
        <dbReference type="Google" id="ProtNLM"/>
    </source>
</evidence>
<protein>
    <recommendedName>
        <fullName evidence="4">Surface antigen domain-containing protein</fullName>
    </recommendedName>
</protein>
<feature type="signal peptide" evidence="1">
    <location>
        <begin position="1"/>
        <end position="28"/>
    </location>
</feature>
<accession>A0A5J6N2Q8</accession>
<organism evidence="2 3">
    <name type="scientific">Hypericibacter adhaerens</name>
    <dbReference type="NCBI Taxonomy" id="2602016"/>
    <lineage>
        <taxon>Bacteria</taxon>
        <taxon>Pseudomonadati</taxon>
        <taxon>Pseudomonadota</taxon>
        <taxon>Alphaproteobacteria</taxon>
        <taxon>Rhodospirillales</taxon>
        <taxon>Dongiaceae</taxon>
        <taxon>Hypericibacter</taxon>
    </lineage>
</organism>
<evidence type="ECO:0000256" key="1">
    <source>
        <dbReference type="SAM" id="SignalP"/>
    </source>
</evidence>
<dbReference type="OrthoDB" id="5402098at2"/>
<keyword evidence="3" id="KW-1185">Reference proteome</keyword>
<gene>
    <name evidence="2" type="ORF">FRZ61_41830</name>
</gene>
<dbReference type="KEGG" id="hadh:FRZ61_41830"/>
<evidence type="ECO:0000313" key="3">
    <source>
        <dbReference type="Proteomes" id="UP000325797"/>
    </source>
</evidence>
<reference evidence="2 3" key="1">
    <citation type="submission" date="2019-08" db="EMBL/GenBank/DDBJ databases">
        <title>Hyperibacter terrae gen. nov., sp. nov. and Hyperibacter viscosus sp. nov., two new members in the family Rhodospirillaceae isolated from the rhizosphere of Hypericum perforatum.</title>
        <authorList>
            <person name="Noviana Z."/>
        </authorList>
    </citation>
    <scope>NUCLEOTIDE SEQUENCE [LARGE SCALE GENOMIC DNA]</scope>
    <source>
        <strain evidence="2 3">R5959</strain>
    </source>
</reference>
<name>A0A5J6N2Q8_9PROT</name>
<proteinExistence type="predicted"/>
<feature type="chain" id="PRO_5023827713" description="Surface antigen domain-containing protein" evidence="1">
    <location>
        <begin position="29"/>
        <end position="124"/>
    </location>
</feature>